<evidence type="ECO:0000256" key="1">
    <source>
        <dbReference type="ARBA" id="ARBA00007198"/>
    </source>
</evidence>
<dbReference type="CDD" id="cd03034">
    <property type="entry name" value="ArsC_ArsC"/>
    <property type="match status" value="1"/>
</dbReference>
<dbReference type="InterPro" id="IPR036249">
    <property type="entry name" value="Thioredoxin-like_sf"/>
</dbReference>
<reference evidence="8" key="1">
    <citation type="journal article" date="2014" name="Int. J. Syst. Evol. Microbiol.">
        <title>Complete genome of a new Firmicutes species belonging to the dominant human colonic microbiota ('Ruminococcus bicirculans') reveals two chromosomes and a selective capacity to utilize plant glucans.</title>
        <authorList>
            <consortium name="NISC Comparative Sequencing Program"/>
            <person name="Wegmann U."/>
            <person name="Louis P."/>
            <person name="Goesmann A."/>
            <person name="Henrissat B."/>
            <person name="Duncan S.H."/>
            <person name="Flint H.J."/>
        </authorList>
    </citation>
    <scope>NUCLEOTIDE SEQUENCE</scope>
    <source>
        <strain evidence="8">NBRC 103408</strain>
    </source>
</reference>
<evidence type="ECO:0000256" key="5">
    <source>
        <dbReference type="ARBA" id="ARBA00039879"/>
    </source>
</evidence>
<keyword evidence="2" id="KW-0059">Arsenical resistance</keyword>
<dbReference type="InterPro" id="IPR006660">
    <property type="entry name" value="Arsenate_reductase-like"/>
</dbReference>
<evidence type="ECO:0000256" key="7">
    <source>
        <dbReference type="RuleBase" id="RU362029"/>
    </source>
</evidence>
<dbReference type="NCBIfam" id="TIGR00014">
    <property type="entry name" value="arsC"/>
    <property type="match status" value="1"/>
</dbReference>
<comment type="catalytic activity">
    <reaction evidence="7">
        <text>[glutaredoxin]-dithiol + arsenate + glutathione + H(+) = glutathionyl-S-S-[glutaredoxin] + arsenite + H2O</text>
        <dbReference type="Rhea" id="RHEA:22016"/>
        <dbReference type="Rhea" id="RHEA-COMP:10729"/>
        <dbReference type="Rhea" id="RHEA-COMP:17668"/>
        <dbReference type="ChEBI" id="CHEBI:15377"/>
        <dbReference type="ChEBI" id="CHEBI:15378"/>
        <dbReference type="ChEBI" id="CHEBI:29242"/>
        <dbReference type="ChEBI" id="CHEBI:29950"/>
        <dbReference type="ChEBI" id="CHEBI:48597"/>
        <dbReference type="ChEBI" id="CHEBI:57925"/>
        <dbReference type="ChEBI" id="CHEBI:146199"/>
        <dbReference type="EC" id="1.20.4.1"/>
    </reaction>
</comment>
<accession>A0ABQ5U2M0</accession>
<dbReference type="PROSITE" id="PS51353">
    <property type="entry name" value="ARSC"/>
    <property type="match status" value="1"/>
</dbReference>
<sequence>MTKEPMKVVIYHNPECGTSRNVVALVRAAGYEPEVIEYLQSGWTRAQLAGLFAAAALTPREALRVSKSPAEELGLLEPSVTDEALLEAMVEHPVLVNRPIVCTSQGVRLCRPSEAVLDLLDRLPAGPFAKDDGTLVIDADGQRVL</sequence>
<dbReference type="Gene3D" id="3.40.30.10">
    <property type="entry name" value="Glutaredoxin"/>
    <property type="match status" value="1"/>
</dbReference>
<dbReference type="Proteomes" id="UP001161409">
    <property type="component" value="Unassembled WGS sequence"/>
</dbReference>
<reference evidence="8" key="2">
    <citation type="submission" date="2023-01" db="EMBL/GenBank/DDBJ databases">
        <title>Draft genome sequence of Sneathiella chinensis strain NBRC 103408.</title>
        <authorList>
            <person name="Sun Q."/>
            <person name="Mori K."/>
        </authorList>
    </citation>
    <scope>NUCLEOTIDE SEQUENCE</scope>
    <source>
        <strain evidence="8">NBRC 103408</strain>
    </source>
</reference>
<dbReference type="EMBL" id="BSNF01000006">
    <property type="protein sequence ID" value="GLQ06422.1"/>
    <property type="molecule type" value="Genomic_DNA"/>
</dbReference>
<proteinExistence type="inferred from homology"/>
<organism evidence="8 9">
    <name type="scientific">Sneathiella chinensis</name>
    <dbReference type="NCBI Taxonomy" id="349750"/>
    <lineage>
        <taxon>Bacteria</taxon>
        <taxon>Pseudomonadati</taxon>
        <taxon>Pseudomonadota</taxon>
        <taxon>Alphaproteobacteria</taxon>
        <taxon>Sneathiellales</taxon>
        <taxon>Sneathiellaceae</taxon>
        <taxon>Sneathiella</taxon>
    </lineage>
</organism>
<comment type="similarity">
    <text evidence="1 6 7">Belongs to the ArsC family.</text>
</comment>
<dbReference type="Pfam" id="PF03960">
    <property type="entry name" value="ArsC"/>
    <property type="match status" value="1"/>
</dbReference>
<keyword evidence="9" id="KW-1185">Reference proteome</keyword>
<keyword evidence="3 7" id="KW-0560">Oxidoreductase</keyword>
<dbReference type="PANTHER" id="PTHR30041:SF5">
    <property type="entry name" value="ARSENATE REDUCTASE-RELATED"/>
    <property type="match status" value="1"/>
</dbReference>
<dbReference type="InterPro" id="IPR006659">
    <property type="entry name" value="Arsenate_reductase"/>
</dbReference>
<evidence type="ECO:0000313" key="8">
    <source>
        <dbReference type="EMBL" id="GLQ06422.1"/>
    </source>
</evidence>
<evidence type="ECO:0000313" key="9">
    <source>
        <dbReference type="Proteomes" id="UP001161409"/>
    </source>
</evidence>
<dbReference type="EC" id="1.20.4.1" evidence="4 7"/>
<evidence type="ECO:0000256" key="4">
    <source>
        <dbReference type="ARBA" id="ARBA00038969"/>
    </source>
</evidence>
<gene>
    <name evidence="8" type="primary">arsC</name>
    <name evidence="8" type="ORF">GCM10007924_16430</name>
</gene>
<name>A0ABQ5U2M0_9PROT</name>
<protein>
    <recommendedName>
        <fullName evidence="5 7">Arsenate reductase</fullName>
        <ecNumber evidence="4 7">1.20.4.1</ecNumber>
    </recommendedName>
</protein>
<evidence type="ECO:0000256" key="3">
    <source>
        <dbReference type="ARBA" id="ARBA00023002"/>
    </source>
</evidence>
<comment type="caution">
    <text evidence="8">The sequence shown here is derived from an EMBL/GenBank/DDBJ whole genome shotgun (WGS) entry which is preliminary data.</text>
</comment>
<dbReference type="PANTHER" id="PTHR30041">
    <property type="entry name" value="ARSENATE REDUCTASE"/>
    <property type="match status" value="1"/>
</dbReference>
<dbReference type="SUPFAM" id="SSF52833">
    <property type="entry name" value="Thioredoxin-like"/>
    <property type="match status" value="1"/>
</dbReference>
<evidence type="ECO:0000256" key="6">
    <source>
        <dbReference type="PROSITE-ProRule" id="PRU01282"/>
    </source>
</evidence>
<evidence type="ECO:0000256" key="2">
    <source>
        <dbReference type="ARBA" id="ARBA00022849"/>
    </source>
</evidence>